<proteinExistence type="predicted"/>
<feature type="transmembrane region" description="Helical" evidence="1">
    <location>
        <begin position="35"/>
        <end position="53"/>
    </location>
</feature>
<keyword evidence="1" id="KW-1133">Transmembrane helix</keyword>
<accession>A0A927F685</accession>
<keyword evidence="1" id="KW-0812">Transmembrane</keyword>
<dbReference type="RefSeq" id="WP_191615592.1">
    <property type="nucleotide sequence ID" value="NZ_JACYFG010000006.1"/>
</dbReference>
<gene>
    <name evidence="2" type="ORF">IEN85_03025</name>
</gene>
<reference evidence="2" key="1">
    <citation type="submission" date="2020-09" db="EMBL/GenBank/DDBJ databases">
        <title>Pelagicoccus enzymogenes sp. nov. with an EPS production, isolated from marine sediment.</title>
        <authorList>
            <person name="Feng X."/>
        </authorList>
    </citation>
    <scope>NUCLEOTIDE SEQUENCE</scope>
    <source>
        <strain evidence="2">NFK12</strain>
    </source>
</reference>
<dbReference type="EMBL" id="JACYFG010000006">
    <property type="protein sequence ID" value="MBD5778451.1"/>
    <property type="molecule type" value="Genomic_DNA"/>
</dbReference>
<feature type="transmembrane region" description="Helical" evidence="1">
    <location>
        <begin position="127"/>
        <end position="149"/>
    </location>
</feature>
<dbReference type="InterPro" id="IPR021737">
    <property type="entry name" value="Phage_phiKZ_Orf197"/>
</dbReference>
<organism evidence="2 3">
    <name type="scientific">Pelagicoccus enzymogenes</name>
    <dbReference type="NCBI Taxonomy" id="2773457"/>
    <lineage>
        <taxon>Bacteria</taxon>
        <taxon>Pseudomonadati</taxon>
        <taxon>Verrucomicrobiota</taxon>
        <taxon>Opitutia</taxon>
        <taxon>Puniceicoccales</taxon>
        <taxon>Pelagicoccaceae</taxon>
        <taxon>Pelagicoccus</taxon>
    </lineage>
</organism>
<evidence type="ECO:0000256" key="1">
    <source>
        <dbReference type="SAM" id="Phobius"/>
    </source>
</evidence>
<keyword evidence="1" id="KW-0472">Membrane</keyword>
<name>A0A927F685_9BACT</name>
<comment type="caution">
    <text evidence="2">The sequence shown here is derived from an EMBL/GenBank/DDBJ whole genome shotgun (WGS) entry which is preliminary data.</text>
</comment>
<evidence type="ECO:0000313" key="3">
    <source>
        <dbReference type="Proteomes" id="UP000622317"/>
    </source>
</evidence>
<dbReference type="Pfam" id="PF11750">
    <property type="entry name" value="DUF3307"/>
    <property type="match status" value="1"/>
</dbReference>
<protein>
    <submittedName>
        <fullName evidence="2">DUF3307 domain-containing protein</fullName>
    </submittedName>
</protein>
<dbReference type="Proteomes" id="UP000622317">
    <property type="component" value="Unassembled WGS sequence"/>
</dbReference>
<keyword evidence="3" id="KW-1185">Reference proteome</keyword>
<sequence length="244" mass="26856">MPSFDLALFVPLLAAHLISDFALQTNSMVRSKDRPLPFLLHILITGACAYLLLGDFSEWRIPLLVVATHGLIDLVKIRLTGRLIDDLPAFIADQSAHLAVIFAISAIDWSRIGLFEPWWLEQNPVSYLQTLAVLSGLIANTLAAGHFIAKALPRMLSTDPQQLHQDSGLNGAGRYIGHLERILLLIFVYSGQLSAAGLLIAAKSVLRFQKANESRRETEYILVGTLLSFTVGIVLAFATKQLMQ</sequence>
<evidence type="ECO:0000313" key="2">
    <source>
        <dbReference type="EMBL" id="MBD5778451.1"/>
    </source>
</evidence>
<feature type="transmembrane region" description="Helical" evidence="1">
    <location>
        <begin position="182"/>
        <end position="200"/>
    </location>
</feature>
<feature type="transmembrane region" description="Helical" evidence="1">
    <location>
        <begin position="220"/>
        <end position="238"/>
    </location>
</feature>
<feature type="transmembrane region" description="Helical" evidence="1">
    <location>
        <begin position="6"/>
        <end position="23"/>
    </location>
</feature>
<dbReference type="AlphaFoldDB" id="A0A927F685"/>